<feature type="region of interest" description="Disordered" evidence="1">
    <location>
        <begin position="18"/>
        <end position="79"/>
    </location>
</feature>
<feature type="region of interest" description="Disordered" evidence="1">
    <location>
        <begin position="145"/>
        <end position="169"/>
    </location>
</feature>
<evidence type="ECO:0000256" key="1">
    <source>
        <dbReference type="SAM" id="MobiDB-lite"/>
    </source>
</evidence>
<name>X6M1E9_RETFI</name>
<dbReference type="EMBL" id="ASPP01026334">
    <property type="protein sequence ID" value="ETO07247.1"/>
    <property type="molecule type" value="Genomic_DNA"/>
</dbReference>
<proteinExistence type="predicted"/>
<accession>X6M1E9</accession>
<comment type="caution">
    <text evidence="2">The sequence shown here is derived from an EMBL/GenBank/DDBJ whole genome shotgun (WGS) entry which is preliminary data.</text>
</comment>
<gene>
    <name evidence="2" type="ORF">RFI_30144</name>
</gene>
<dbReference type="Proteomes" id="UP000023152">
    <property type="component" value="Unassembled WGS sequence"/>
</dbReference>
<evidence type="ECO:0000313" key="2">
    <source>
        <dbReference type="EMBL" id="ETO07247.1"/>
    </source>
</evidence>
<protein>
    <submittedName>
        <fullName evidence="2">Uncharacterized protein</fullName>
    </submittedName>
</protein>
<keyword evidence="3" id="KW-1185">Reference proteome</keyword>
<feature type="compositionally biased region" description="Polar residues" evidence="1">
    <location>
        <begin position="29"/>
        <end position="79"/>
    </location>
</feature>
<evidence type="ECO:0000313" key="3">
    <source>
        <dbReference type="Proteomes" id="UP000023152"/>
    </source>
</evidence>
<organism evidence="2 3">
    <name type="scientific">Reticulomyxa filosa</name>
    <dbReference type="NCBI Taxonomy" id="46433"/>
    <lineage>
        <taxon>Eukaryota</taxon>
        <taxon>Sar</taxon>
        <taxon>Rhizaria</taxon>
        <taxon>Retaria</taxon>
        <taxon>Foraminifera</taxon>
        <taxon>Monothalamids</taxon>
        <taxon>Reticulomyxidae</taxon>
        <taxon>Reticulomyxa</taxon>
    </lineage>
</organism>
<dbReference type="AlphaFoldDB" id="X6M1E9"/>
<reference evidence="2 3" key="1">
    <citation type="journal article" date="2013" name="Curr. Biol.">
        <title>The Genome of the Foraminiferan Reticulomyxa filosa.</title>
        <authorList>
            <person name="Glockner G."/>
            <person name="Hulsmann N."/>
            <person name="Schleicher M."/>
            <person name="Noegel A.A."/>
            <person name="Eichinger L."/>
            <person name="Gallinger C."/>
            <person name="Pawlowski J."/>
            <person name="Sierra R."/>
            <person name="Euteneuer U."/>
            <person name="Pillet L."/>
            <person name="Moustafa A."/>
            <person name="Platzer M."/>
            <person name="Groth M."/>
            <person name="Szafranski K."/>
            <person name="Schliwa M."/>
        </authorList>
    </citation>
    <scope>NUCLEOTIDE SEQUENCE [LARGE SCALE GENOMIC DNA]</scope>
</reference>
<sequence length="176" mass="19348">MTANGNEISHEQTFYQNKKNGQFADDDAATTTSNSYRVHNKSQTSTGTNLEMLTPTSPQSFVGRSDNVSFKQSADPNQRKGSVVAARLTDMDAKPTCFVNVNAIGIVPNNNINNTAITDINTTNLLHNQLDHNLSSDDNGRSSILFHDDGVIPTAKRPNKRKVERTSDKTIIEQLI</sequence>